<feature type="transmembrane region" description="Helical" evidence="6">
    <location>
        <begin position="156"/>
        <end position="176"/>
    </location>
</feature>
<organism evidence="7">
    <name type="scientific">uncultured Desulfobacteraceae bacterium</name>
    <dbReference type="NCBI Taxonomy" id="218296"/>
    <lineage>
        <taxon>Bacteria</taxon>
        <taxon>Pseudomonadati</taxon>
        <taxon>Thermodesulfobacteriota</taxon>
        <taxon>Desulfobacteria</taxon>
        <taxon>Desulfobacterales</taxon>
        <taxon>Desulfobacteraceae</taxon>
        <taxon>environmental samples</taxon>
    </lineage>
</organism>
<keyword evidence="3 6" id="KW-0812">Transmembrane</keyword>
<dbReference type="GO" id="GO:0005886">
    <property type="term" value="C:plasma membrane"/>
    <property type="evidence" value="ECO:0007669"/>
    <property type="project" value="UniProtKB-SubCell"/>
</dbReference>
<name>A0A484HCZ6_9BACT</name>
<feature type="transmembrane region" description="Helical" evidence="6">
    <location>
        <begin position="262"/>
        <end position="279"/>
    </location>
</feature>
<accession>A0A484HCZ6</accession>
<evidence type="ECO:0000256" key="2">
    <source>
        <dbReference type="ARBA" id="ARBA00022475"/>
    </source>
</evidence>
<reference evidence="7" key="1">
    <citation type="submission" date="2019-01" db="EMBL/GenBank/DDBJ databases">
        <authorList>
            <consortium name="Genoscope - CEA"/>
            <person name="William W."/>
        </authorList>
    </citation>
    <scope>NUCLEOTIDE SEQUENCE</scope>
    <source>
        <strain evidence="7">CR-1</strain>
    </source>
</reference>
<feature type="transmembrane region" description="Helical" evidence="6">
    <location>
        <begin position="209"/>
        <end position="231"/>
    </location>
</feature>
<dbReference type="PANTHER" id="PTHR30482:SF17">
    <property type="entry name" value="ABC TRANSPORTER ATP-BINDING PROTEIN"/>
    <property type="match status" value="1"/>
</dbReference>
<feature type="transmembrane region" description="Helical" evidence="6">
    <location>
        <begin position="65"/>
        <end position="82"/>
    </location>
</feature>
<feature type="transmembrane region" description="Helical" evidence="6">
    <location>
        <begin position="115"/>
        <end position="136"/>
    </location>
</feature>
<dbReference type="CDD" id="cd06581">
    <property type="entry name" value="TM_PBP1_LivM_like"/>
    <property type="match status" value="1"/>
</dbReference>
<dbReference type="GO" id="GO:0015658">
    <property type="term" value="F:branched-chain amino acid transmembrane transporter activity"/>
    <property type="evidence" value="ECO:0007669"/>
    <property type="project" value="InterPro"/>
</dbReference>
<sequence>MTRIMEMGKKHGLLAGMLIFLALFPLFAPRFYIYILALTFATGLFAASLNLPLGFGGMYQFHHAVFYGAGAYAFALTLKHAGAGAWAWAAFAAAPVFAGLLSLLMGIVCARVSKLYFGMLQISLGSLVWVVVYRWYSFTGGDDGIHGIPLPDALSSVRGGYCFALAVSAFSLFILYRIIRSPFGKTLQGVRDNPERCAAVGVNVQGVRLAALVIAGTLAGIAGMLFVVAEGSVFPDLLFWTLSLEALIMCLLGGWRTFWGPVFGAAFIVFLRTFAGIYTEYWTSILGGILIFVIVFMPEGFLGWFEKMGWFGKKRHAEKESSRDPIPHS</sequence>
<feature type="transmembrane region" description="Helical" evidence="6">
    <location>
        <begin position="34"/>
        <end position="53"/>
    </location>
</feature>
<keyword evidence="5 6" id="KW-0472">Membrane</keyword>
<evidence type="ECO:0000256" key="3">
    <source>
        <dbReference type="ARBA" id="ARBA00022692"/>
    </source>
</evidence>
<dbReference type="EMBL" id="CAACVI010000004">
    <property type="protein sequence ID" value="VEN73116.1"/>
    <property type="molecule type" value="Genomic_DNA"/>
</dbReference>
<evidence type="ECO:0000256" key="4">
    <source>
        <dbReference type="ARBA" id="ARBA00022989"/>
    </source>
</evidence>
<feature type="transmembrane region" description="Helical" evidence="6">
    <location>
        <begin position="88"/>
        <end position="108"/>
    </location>
</feature>
<evidence type="ECO:0000256" key="6">
    <source>
        <dbReference type="SAM" id="Phobius"/>
    </source>
</evidence>
<dbReference type="Pfam" id="PF02653">
    <property type="entry name" value="BPD_transp_2"/>
    <property type="match status" value="1"/>
</dbReference>
<proteinExistence type="predicted"/>
<feature type="transmembrane region" description="Helical" evidence="6">
    <location>
        <begin position="285"/>
        <end position="305"/>
    </location>
</feature>
<dbReference type="InterPro" id="IPR043428">
    <property type="entry name" value="LivM-like"/>
</dbReference>
<dbReference type="PANTHER" id="PTHR30482">
    <property type="entry name" value="HIGH-AFFINITY BRANCHED-CHAIN AMINO ACID TRANSPORT SYSTEM PERMEASE"/>
    <property type="match status" value="1"/>
</dbReference>
<evidence type="ECO:0000313" key="7">
    <source>
        <dbReference type="EMBL" id="VEN73116.1"/>
    </source>
</evidence>
<feature type="transmembrane region" description="Helical" evidence="6">
    <location>
        <begin position="12"/>
        <end position="28"/>
    </location>
</feature>
<dbReference type="AlphaFoldDB" id="A0A484HCZ6"/>
<evidence type="ECO:0000256" key="5">
    <source>
        <dbReference type="ARBA" id="ARBA00023136"/>
    </source>
</evidence>
<comment type="subcellular location">
    <subcellularLocation>
        <location evidence="1">Cell membrane</location>
        <topology evidence="1">Multi-pass membrane protein</topology>
    </subcellularLocation>
</comment>
<gene>
    <name evidence="7" type="ORF">EPICR_120011</name>
</gene>
<feature type="transmembrane region" description="Helical" evidence="6">
    <location>
        <begin position="237"/>
        <end position="255"/>
    </location>
</feature>
<keyword evidence="2" id="KW-1003">Cell membrane</keyword>
<keyword evidence="4 6" id="KW-1133">Transmembrane helix</keyword>
<evidence type="ECO:0000256" key="1">
    <source>
        <dbReference type="ARBA" id="ARBA00004651"/>
    </source>
</evidence>
<dbReference type="InterPro" id="IPR001851">
    <property type="entry name" value="ABC_transp_permease"/>
</dbReference>
<protein>
    <submittedName>
        <fullName evidence="7">Branched-chain amino acid ABC transporter permease</fullName>
    </submittedName>
</protein>